<dbReference type="Gene3D" id="6.10.280.160">
    <property type="entry name" value="Mediator of RNA polymerase II transcription subunit 22"/>
    <property type="match status" value="1"/>
</dbReference>
<evidence type="ECO:0000256" key="3">
    <source>
        <dbReference type="ARBA" id="ARBA00023015"/>
    </source>
</evidence>
<dbReference type="GO" id="GO:0016592">
    <property type="term" value="C:mediator complex"/>
    <property type="evidence" value="ECO:0007669"/>
    <property type="project" value="InterPro"/>
</dbReference>
<dbReference type="GeneID" id="30966463"/>
<comment type="subcellular location">
    <subcellularLocation>
        <location evidence="1">Nucleus</location>
    </subcellularLocation>
</comment>
<dbReference type="InterPro" id="IPR009332">
    <property type="entry name" value="Med22"/>
</dbReference>
<evidence type="ECO:0000313" key="6">
    <source>
        <dbReference type="EMBL" id="ODV62422.1"/>
    </source>
</evidence>
<dbReference type="Proteomes" id="UP000095038">
    <property type="component" value="Unassembled WGS sequence"/>
</dbReference>
<sequence length="114" mass="13404">MEDDEYDHDYMEDRPENKSQEMVLTDLLQMETDSTTIIRMIEELLTITRALKESWILNQLPNSVEDGLEKRQSNESSICTNLDARLNELLSRICEVEDSYTTMDNYVLFRENSS</sequence>
<evidence type="ECO:0000256" key="2">
    <source>
        <dbReference type="ARBA" id="ARBA00005942"/>
    </source>
</evidence>
<dbReference type="InParanoid" id="A0A1D2VLE6"/>
<organism evidence="6 7">
    <name type="scientific">Ascoidea rubescens DSM 1968</name>
    <dbReference type="NCBI Taxonomy" id="1344418"/>
    <lineage>
        <taxon>Eukaryota</taxon>
        <taxon>Fungi</taxon>
        <taxon>Dikarya</taxon>
        <taxon>Ascomycota</taxon>
        <taxon>Saccharomycotina</taxon>
        <taxon>Saccharomycetes</taxon>
        <taxon>Ascoideaceae</taxon>
        <taxon>Ascoidea</taxon>
    </lineage>
</organism>
<keyword evidence="7" id="KW-1185">Reference proteome</keyword>
<reference evidence="7" key="1">
    <citation type="submission" date="2016-05" db="EMBL/GenBank/DDBJ databases">
        <title>Comparative genomics of biotechnologically important yeasts.</title>
        <authorList>
            <consortium name="DOE Joint Genome Institute"/>
            <person name="Riley R."/>
            <person name="Haridas S."/>
            <person name="Wolfe K.H."/>
            <person name="Lopes M.R."/>
            <person name="Hittinger C.T."/>
            <person name="Goker M."/>
            <person name="Salamov A."/>
            <person name="Wisecaver J."/>
            <person name="Long T.M."/>
            <person name="Aerts A.L."/>
            <person name="Barry K."/>
            <person name="Choi C."/>
            <person name="Clum A."/>
            <person name="Coughlan A.Y."/>
            <person name="Deshpande S."/>
            <person name="Douglass A.P."/>
            <person name="Hanson S.J."/>
            <person name="Klenk H.-P."/>
            <person name="Labutti K."/>
            <person name="Lapidus A."/>
            <person name="Lindquist E."/>
            <person name="Lipzen A."/>
            <person name="Meier-Kolthoff J.P."/>
            <person name="Ohm R.A."/>
            <person name="Otillar R.P."/>
            <person name="Pangilinan J."/>
            <person name="Peng Y."/>
            <person name="Rokas A."/>
            <person name="Rosa C.A."/>
            <person name="Scheuner C."/>
            <person name="Sibirny A.A."/>
            <person name="Slot J.C."/>
            <person name="Stielow J.B."/>
            <person name="Sun H."/>
            <person name="Kurtzman C.P."/>
            <person name="Blackwell M."/>
            <person name="Grigoriev I.V."/>
            <person name="Jeffries T.W."/>
        </authorList>
    </citation>
    <scope>NUCLEOTIDE SEQUENCE [LARGE SCALE GENOMIC DNA]</scope>
    <source>
        <strain evidence="7">DSM 1968</strain>
    </source>
</reference>
<dbReference type="GO" id="GO:0006357">
    <property type="term" value="P:regulation of transcription by RNA polymerase II"/>
    <property type="evidence" value="ECO:0007669"/>
    <property type="project" value="InterPro"/>
</dbReference>
<dbReference type="GO" id="GO:0003712">
    <property type="term" value="F:transcription coregulator activity"/>
    <property type="evidence" value="ECO:0007669"/>
    <property type="project" value="InterPro"/>
</dbReference>
<keyword evidence="4" id="KW-0804">Transcription</keyword>
<evidence type="ECO:0000313" key="7">
    <source>
        <dbReference type="Proteomes" id="UP000095038"/>
    </source>
</evidence>
<dbReference type="Pfam" id="PF06179">
    <property type="entry name" value="Med22"/>
    <property type="match status" value="1"/>
</dbReference>
<comment type="similarity">
    <text evidence="2">Belongs to the Mediator complex subunit 22 family.</text>
</comment>
<gene>
    <name evidence="6" type="ORF">ASCRUDRAFT_74803</name>
</gene>
<dbReference type="OrthoDB" id="203279at2759"/>
<evidence type="ECO:0008006" key="8">
    <source>
        <dbReference type="Google" id="ProtNLM"/>
    </source>
</evidence>
<dbReference type="RefSeq" id="XP_020048729.1">
    <property type="nucleotide sequence ID" value="XM_020192827.1"/>
</dbReference>
<evidence type="ECO:0000256" key="1">
    <source>
        <dbReference type="ARBA" id="ARBA00004123"/>
    </source>
</evidence>
<dbReference type="AlphaFoldDB" id="A0A1D2VLE6"/>
<keyword evidence="3" id="KW-0805">Transcription regulation</keyword>
<protein>
    <recommendedName>
        <fullName evidence="8">Mediator of RNA polymerase II transcription subunit 22</fullName>
    </recommendedName>
</protein>
<dbReference type="EMBL" id="KV454477">
    <property type="protein sequence ID" value="ODV62422.1"/>
    <property type="molecule type" value="Genomic_DNA"/>
</dbReference>
<evidence type="ECO:0000256" key="5">
    <source>
        <dbReference type="ARBA" id="ARBA00023242"/>
    </source>
</evidence>
<name>A0A1D2VLE6_9ASCO</name>
<keyword evidence="5" id="KW-0539">Nucleus</keyword>
<evidence type="ECO:0000256" key="4">
    <source>
        <dbReference type="ARBA" id="ARBA00023163"/>
    </source>
</evidence>
<proteinExistence type="inferred from homology"/>
<accession>A0A1D2VLE6</accession>